<proteinExistence type="predicted"/>
<evidence type="ECO:0000256" key="4">
    <source>
        <dbReference type="PROSITE-ProRule" id="PRU00510"/>
    </source>
</evidence>
<dbReference type="Gene3D" id="1.20.120.910">
    <property type="entry name" value="DksA, coiled-coil domain"/>
    <property type="match status" value="1"/>
</dbReference>
<evidence type="ECO:0000256" key="3">
    <source>
        <dbReference type="ARBA" id="ARBA00022833"/>
    </source>
</evidence>
<keyword evidence="1" id="KW-0479">Metal-binding</keyword>
<dbReference type="InterPro" id="IPR000962">
    <property type="entry name" value="Znf_DskA_TraR"/>
</dbReference>
<organism evidence="6 7">
    <name type="scientific">Pelomonas lactea</name>
    <dbReference type="NCBI Taxonomy" id="3299030"/>
    <lineage>
        <taxon>Bacteria</taxon>
        <taxon>Pseudomonadati</taxon>
        <taxon>Pseudomonadota</taxon>
        <taxon>Betaproteobacteria</taxon>
        <taxon>Burkholderiales</taxon>
        <taxon>Sphaerotilaceae</taxon>
        <taxon>Roseateles</taxon>
    </lineage>
</organism>
<reference evidence="6 7" key="1">
    <citation type="submission" date="2024-08" db="EMBL/GenBank/DDBJ databases">
        <authorList>
            <person name="Lu H."/>
        </authorList>
    </citation>
    <scope>NUCLEOTIDE SEQUENCE [LARGE SCALE GENOMIC DNA]</scope>
    <source>
        <strain evidence="6 7">DXS20W</strain>
    </source>
</reference>
<evidence type="ECO:0000259" key="5">
    <source>
        <dbReference type="Pfam" id="PF01258"/>
    </source>
</evidence>
<evidence type="ECO:0000256" key="2">
    <source>
        <dbReference type="ARBA" id="ARBA00022771"/>
    </source>
</evidence>
<feature type="domain" description="Zinc finger DksA/TraR C4-type" evidence="5">
    <location>
        <begin position="48"/>
        <end position="79"/>
    </location>
</feature>
<evidence type="ECO:0000256" key="1">
    <source>
        <dbReference type="ARBA" id="ARBA00022723"/>
    </source>
</evidence>
<dbReference type="SUPFAM" id="SSF57716">
    <property type="entry name" value="Glucocorticoid receptor-like (DNA-binding domain)"/>
    <property type="match status" value="1"/>
</dbReference>
<dbReference type="EMBL" id="JBIGHX010000003">
    <property type="protein sequence ID" value="MFG6462296.1"/>
    <property type="molecule type" value="Genomic_DNA"/>
</dbReference>
<comment type="caution">
    <text evidence="4">Lacks conserved residue(s) required for the propagation of feature annotation.</text>
</comment>
<dbReference type="RefSeq" id="WP_394511159.1">
    <property type="nucleotide sequence ID" value="NZ_JBIGHX010000003.1"/>
</dbReference>
<evidence type="ECO:0000313" key="6">
    <source>
        <dbReference type="EMBL" id="MFG6462296.1"/>
    </source>
</evidence>
<protein>
    <submittedName>
        <fullName evidence="6">TraR/DksA C4-type zinc finger protein</fullName>
    </submittedName>
</protein>
<dbReference type="Pfam" id="PF01258">
    <property type="entry name" value="zf-dskA_traR"/>
    <property type="match status" value="1"/>
</dbReference>
<accession>A0ABW7GKH3</accession>
<evidence type="ECO:0000313" key="7">
    <source>
        <dbReference type="Proteomes" id="UP001606302"/>
    </source>
</evidence>
<gene>
    <name evidence="6" type="ORF">ACG04Q_12010</name>
</gene>
<dbReference type="Proteomes" id="UP001606302">
    <property type="component" value="Unassembled WGS sequence"/>
</dbReference>
<comment type="caution">
    <text evidence="6">The sequence shown here is derived from an EMBL/GenBank/DDBJ whole genome shotgun (WGS) entry which is preliminary data.</text>
</comment>
<keyword evidence="7" id="KW-1185">Reference proteome</keyword>
<keyword evidence="2" id="KW-0863">Zinc-finger</keyword>
<name>A0ABW7GKH3_9BURK</name>
<sequence length="87" mass="9840">MLDVFDRAQAREAELRQDALAEHQRRAAAVLGQEGDAERWRELSAEFCEGTGCGAPIPDRRRQLMPRCRLCVDCQGRKEARLKRSAG</sequence>
<keyword evidence="3" id="KW-0862">Zinc</keyword>
<dbReference type="PROSITE" id="PS51128">
    <property type="entry name" value="ZF_DKSA_2"/>
    <property type="match status" value="1"/>
</dbReference>